<reference evidence="1 2" key="1">
    <citation type="submission" date="2021-06" db="EMBL/GenBank/DDBJ databases">
        <authorList>
            <person name="Palmer J.M."/>
        </authorList>
    </citation>
    <scope>NUCLEOTIDE SEQUENCE [LARGE SCALE GENOMIC DNA]</scope>
    <source>
        <strain evidence="1 2">XC_2019</strain>
        <tissue evidence="1">Muscle</tissue>
    </source>
</reference>
<evidence type="ECO:0000313" key="2">
    <source>
        <dbReference type="Proteomes" id="UP001434883"/>
    </source>
</evidence>
<evidence type="ECO:0000313" key="1">
    <source>
        <dbReference type="EMBL" id="MEQ2207268.1"/>
    </source>
</evidence>
<dbReference type="Proteomes" id="UP001434883">
    <property type="component" value="Unassembled WGS sequence"/>
</dbReference>
<evidence type="ECO:0008006" key="3">
    <source>
        <dbReference type="Google" id="ProtNLM"/>
    </source>
</evidence>
<dbReference type="EMBL" id="JAHRIN010044160">
    <property type="protein sequence ID" value="MEQ2207268.1"/>
    <property type="molecule type" value="Genomic_DNA"/>
</dbReference>
<keyword evidence="2" id="KW-1185">Reference proteome</keyword>
<gene>
    <name evidence="1" type="ORF">XENOCAPTIV_009571</name>
</gene>
<protein>
    <recommendedName>
        <fullName evidence="3">Secreted protein</fullName>
    </recommendedName>
</protein>
<accession>A0ABV0RIB5</accession>
<proteinExistence type="predicted"/>
<comment type="caution">
    <text evidence="1">The sequence shown here is derived from an EMBL/GenBank/DDBJ whole genome shotgun (WGS) entry which is preliminary data.</text>
</comment>
<organism evidence="1 2">
    <name type="scientific">Xenoophorus captivus</name>
    <dbReference type="NCBI Taxonomy" id="1517983"/>
    <lineage>
        <taxon>Eukaryota</taxon>
        <taxon>Metazoa</taxon>
        <taxon>Chordata</taxon>
        <taxon>Craniata</taxon>
        <taxon>Vertebrata</taxon>
        <taxon>Euteleostomi</taxon>
        <taxon>Actinopterygii</taxon>
        <taxon>Neopterygii</taxon>
        <taxon>Teleostei</taxon>
        <taxon>Neoteleostei</taxon>
        <taxon>Acanthomorphata</taxon>
        <taxon>Ovalentaria</taxon>
        <taxon>Atherinomorphae</taxon>
        <taxon>Cyprinodontiformes</taxon>
        <taxon>Goodeidae</taxon>
        <taxon>Xenoophorus</taxon>
    </lineage>
</organism>
<sequence length="113" mass="12732">MGLLLFHMLSGSFLGLFFFYQGRVLAQHYGKPYAALKSIELDLIKRLLVRIKMAGKTPSPKTNSTCGPPLKTAEHKLFSVGLKVTALMSAERKMIHFPYRDAFRLSSKHCPSF</sequence>
<name>A0ABV0RIB5_9TELE</name>